<evidence type="ECO:0000313" key="7">
    <source>
        <dbReference type="Proteomes" id="UP001426770"/>
    </source>
</evidence>
<dbReference type="Proteomes" id="UP001426770">
    <property type="component" value="Unassembled WGS sequence"/>
</dbReference>
<evidence type="ECO:0000256" key="3">
    <source>
        <dbReference type="ARBA" id="ARBA00023163"/>
    </source>
</evidence>
<dbReference type="InterPro" id="IPR001647">
    <property type="entry name" value="HTH_TetR"/>
</dbReference>
<evidence type="ECO:0000313" key="6">
    <source>
        <dbReference type="EMBL" id="GAA5517652.1"/>
    </source>
</evidence>
<reference evidence="6 7" key="1">
    <citation type="submission" date="2024-02" db="EMBL/GenBank/DDBJ databases">
        <title>Lysinimicrobium sediminis NBRC 112286.</title>
        <authorList>
            <person name="Ichikawa N."/>
            <person name="Katano-Makiyama Y."/>
            <person name="Hidaka K."/>
        </authorList>
    </citation>
    <scope>NUCLEOTIDE SEQUENCE [LARGE SCALE GENOMIC DNA]</scope>
    <source>
        <strain evidence="6 7">NBRC 112286</strain>
    </source>
</reference>
<dbReference type="PANTHER" id="PTHR30055">
    <property type="entry name" value="HTH-TYPE TRANSCRIPTIONAL REGULATOR RUTR"/>
    <property type="match status" value="1"/>
</dbReference>
<dbReference type="PANTHER" id="PTHR30055:SF234">
    <property type="entry name" value="HTH-TYPE TRANSCRIPTIONAL REGULATOR BETI"/>
    <property type="match status" value="1"/>
</dbReference>
<dbReference type="InterPro" id="IPR041347">
    <property type="entry name" value="MftR_C"/>
</dbReference>
<dbReference type="PROSITE" id="PS50977">
    <property type="entry name" value="HTH_TETR_2"/>
    <property type="match status" value="1"/>
</dbReference>
<accession>A0ABP9WCT9</accession>
<keyword evidence="3" id="KW-0804">Transcription</keyword>
<keyword evidence="7" id="KW-1185">Reference proteome</keyword>
<comment type="caution">
    <text evidence="6">The sequence shown here is derived from an EMBL/GenBank/DDBJ whole genome shotgun (WGS) entry which is preliminary data.</text>
</comment>
<organism evidence="6 7">
    <name type="scientific">Demequina sediminis</name>
    <dbReference type="NCBI Taxonomy" id="1930058"/>
    <lineage>
        <taxon>Bacteria</taxon>
        <taxon>Bacillati</taxon>
        <taxon>Actinomycetota</taxon>
        <taxon>Actinomycetes</taxon>
        <taxon>Micrococcales</taxon>
        <taxon>Demequinaceae</taxon>
        <taxon>Demequina</taxon>
    </lineage>
</organism>
<keyword evidence="1" id="KW-0805">Transcription regulation</keyword>
<dbReference type="PROSITE" id="PS01081">
    <property type="entry name" value="HTH_TETR_1"/>
    <property type="match status" value="1"/>
</dbReference>
<dbReference type="Pfam" id="PF17754">
    <property type="entry name" value="TetR_C_14"/>
    <property type="match status" value="1"/>
</dbReference>
<evidence type="ECO:0000256" key="4">
    <source>
        <dbReference type="PROSITE-ProRule" id="PRU00335"/>
    </source>
</evidence>
<feature type="DNA-binding region" description="H-T-H motif" evidence="4">
    <location>
        <begin position="35"/>
        <end position="54"/>
    </location>
</feature>
<keyword evidence="2 4" id="KW-0238">DNA-binding</keyword>
<proteinExistence type="predicted"/>
<dbReference type="RefSeq" id="WP_286215696.1">
    <property type="nucleotide sequence ID" value="NZ_AP027736.1"/>
</dbReference>
<feature type="domain" description="HTH tetR-type" evidence="5">
    <location>
        <begin position="12"/>
        <end position="72"/>
    </location>
</feature>
<dbReference type="InterPro" id="IPR009057">
    <property type="entry name" value="Homeodomain-like_sf"/>
</dbReference>
<protein>
    <submittedName>
        <fullName evidence="6">Mycofactocin biosynthesis transcriptional regulator MftR</fullName>
    </submittedName>
</protein>
<dbReference type="Pfam" id="PF00440">
    <property type="entry name" value="TetR_N"/>
    <property type="match status" value="1"/>
</dbReference>
<dbReference type="PRINTS" id="PR00455">
    <property type="entry name" value="HTHTETR"/>
</dbReference>
<dbReference type="Gene3D" id="1.10.10.60">
    <property type="entry name" value="Homeodomain-like"/>
    <property type="match status" value="1"/>
</dbReference>
<evidence type="ECO:0000259" key="5">
    <source>
        <dbReference type="PROSITE" id="PS50977"/>
    </source>
</evidence>
<dbReference type="SUPFAM" id="SSF46689">
    <property type="entry name" value="Homeodomain-like"/>
    <property type="match status" value="1"/>
</dbReference>
<dbReference type="InterPro" id="IPR023772">
    <property type="entry name" value="DNA-bd_HTH_TetR-type_CS"/>
</dbReference>
<dbReference type="InterPro" id="IPR050109">
    <property type="entry name" value="HTH-type_TetR-like_transc_reg"/>
</dbReference>
<evidence type="ECO:0000256" key="2">
    <source>
        <dbReference type="ARBA" id="ARBA00023125"/>
    </source>
</evidence>
<name>A0ABP9WCT9_9MICO</name>
<dbReference type="EMBL" id="BAABRR010000001">
    <property type="protein sequence ID" value="GAA5517652.1"/>
    <property type="molecule type" value="Genomic_DNA"/>
</dbReference>
<evidence type="ECO:0000256" key="1">
    <source>
        <dbReference type="ARBA" id="ARBA00023015"/>
    </source>
</evidence>
<gene>
    <name evidence="6" type="primary">mftR</name>
    <name evidence="6" type="ORF">Lsed01_00060</name>
</gene>
<dbReference type="Gene3D" id="1.10.357.10">
    <property type="entry name" value="Tetracycline Repressor, domain 2"/>
    <property type="match status" value="1"/>
</dbReference>
<sequence length="193" mass="20905">MNDHRRPGRPQIADPVEIGKAAVALFHEHGYAAVSMDDVAARTGVSRRTLFRHFANKADLVWHEFFATYRRLDEALTRDSAQPGMTGLRAAMREVLAPDAVAEEAARVRLRIIGESPEVFAAGMLGLVDITDRLARHLARADGLEEGGLDAHVAGQAATGAILSASVWWAQHSNEPVSEVVDRALARLEAGIP</sequence>